<evidence type="ECO:0000313" key="1">
    <source>
        <dbReference type="EMBL" id="MST93061.1"/>
    </source>
</evidence>
<comment type="caution">
    <text evidence="1">The sequence shown here is derived from an EMBL/GenBank/DDBJ whole genome shotgun (WGS) entry which is preliminary data.</text>
</comment>
<reference evidence="1 2" key="1">
    <citation type="submission" date="2019-08" db="EMBL/GenBank/DDBJ databases">
        <title>In-depth cultivation of the pig gut microbiome towards novel bacterial diversity and tailored functional studies.</title>
        <authorList>
            <person name="Wylensek D."/>
            <person name="Hitch T.C.A."/>
            <person name="Clavel T."/>
        </authorList>
    </citation>
    <scope>NUCLEOTIDE SEQUENCE [LARGE SCALE GENOMIC DNA]</scope>
    <source>
        <strain evidence="1 2">WCA3-601-WT-6J</strain>
    </source>
</reference>
<dbReference type="AlphaFoldDB" id="A0A6I2UCE9"/>
<gene>
    <name evidence="1" type="ORF">FYJ76_14160</name>
</gene>
<dbReference type="Proteomes" id="UP000431913">
    <property type="component" value="Unassembled WGS sequence"/>
</dbReference>
<dbReference type="RefSeq" id="WP_119980867.1">
    <property type="nucleotide sequence ID" value="NZ_CAOJUJ010000024.1"/>
</dbReference>
<name>A0A6I2UCE9_9FIRM</name>
<organism evidence="1 2">
    <name type="scientific">Ruthenibacterium lactatiformans</name>
    <dbReference type="NCBI Taxonomy" id="1550024"/>
    <lineage>
        <taxon>Bacteria</taxon>
        <taxon>Bacillati</taxon>
        <taxon>Bacillota</taxon>
        <taxon>Clostridia</taxon>
        <taxon>Eubacteriales</taxon>
        <taxon>Oscillospiraceae</taxon>
        <taxon>Ruthenibacterium</taxon>
    </lineage>
</organism>
<sequence>MKVEIRRLNEPLHVGSIYTQHGAQYLVMEHLDDCLFPAVHLRRLKDGWELDAVGAALYDTPRGVEIQWDYSLHGHFVPRA</sequence>
<protein>
    <submittedName>
        <fullName evidence="1">Uncharacterized protein</fullName>
    </submittedName>
</protein>
<proteinExistence type="predicted"/>
<accession>A0A6I2UCE9</accession>
<dbReference type="EMBL" id="VUNJ01000019">
    <property type="protein sequence ID" value="MST93061.1"/>
    <property type="molecule type" value="Genomic_DNA"/>
</dbReference>
<evidence type="ECO:0000313" key="2">
    <source>
        <dbReference type="Proteomes" id="UP000431913"/>
    </source>
</evidence>